<accession>D1AI81</accession>
<dbReference type="Gene3D" id="1.10.530.10">
    <property type="match status" value="1"/>
</dbReference>
<evidence type="ECO:0000259" key="1">
    <source>
        <dbReference type="Pfam" id="PF01464"/>
    </source>
</evidence>
<dbReference type="KEGG" id="str:Sterm_1606"/>
<dbReference type="InterPro" id="IPR008258">
    <property type="entry name" value="Transglycosylase_SLT_dom_1"/>
</dbReference>
<name>D1AI81_SEBTE</name>
<dbReference type="Proteomes" id="UP000000845">
    <property type="component" value="Chromosome"/>
</dbReference>
<dbReference type="RefSeq" id="WP_012861061.1">
    <property type="nucleotide sequence ID" value="NC_013517.1"/>
</dbReference>
<evidence type="ECO:0000313" key="2">
    <source>
        <dbReference type="EMBL" id="ACZ08465.1"/>
    </source>
</evidence>
<dbReference type="SUPFAM" id="SSF53955">
    <property type="entry name" value="Lysozyme-like"/>
    <property type="match status" value="1"/>
</dbReference>
<organism evidence="2 3">
    <name type="scientific">Sebaldella termitidis (strain ATCC 33386 / NCTC 11300)</name>
    <dbReference type="NCBI Taxonomy" id="526218"/>
    <lineage>
        <taxon>Bacteria</taxon>
        <taxon>Fusobacteriati</taxon>
        <taxon>Fusobacteriota</taxon>
        <taxon>Fusobacteriia</taxon>
        <taxon>Fusobacteriales</taxon>
        <taxon>Leptotrichiaceae</taxon>
        <taxon>Sebaldella</taxon>
    </lineage>
</organism>
<dbReference type="CAZy" id="GH23">
    <property type="family name" value="Glycoside Hydrolase Family 23"/>
</dbReference>
<dbReference type="PANTHER" id="PTHR37423">
    <property type="entry name" value="SOLUBLE LYTIC MUREIN TRANSGLYCOSYLASE-RELATED"/>
    <property type="match status" value="1"/>
</dbReference>
<dbReference type="STRING" id="526218.Sterm_1606"/>
<dbReference type="eggNOG" id="COG0741">
    <property type="taxonomic scope" value="Bacteria"/>
</dbReference>
<gene>
    <name evidence="2" type="ordered locus">Sterm_1606</name>
</gene>
<sequence>MMRKFIFFLLFIAALTGGAYYLMNTLFPIKYEEYVKEASEKYDIDEALIYAIIKAESGFNSSAKSHKDAQGLMQLLPSTAEWIAKREKIKSYDLHDPRDNIMLGTAYFNYLLQKTDGNVEKAWIAYNAGIGRLKNEKWRQIEETTKYVQKLNFVYPIYKFRLKYKI</sequence>
<dbReference type="EMBL" id="CP001739">
    <property type="protein sequence ID" value="ACZ08465.1"/>
    <property type="molecule type" value="Genomic_DNA"/>
</dbReference>
<reference evidence="3" key="1">
    <citation type="submission" date="2009-09" db="EMBL/GenBank/DDBJ databases">
        <title>The complete chromosome of Sebaldella termitidis ATCC 33386.</title>
        <authorList>
            <consortium name="US DOE Joint Genome Institute (JGI-PGF)"/>
            <person name="Lucas S."/>
            <person name="Copeland A."/>
            <person name="Lapidus A."/>
            <person name="Glavina del Rio T."/>
            <person name="Dalin E."/>
            <person name="Tice H."/>
            <person name="Bruce D."/>
            <person name="Goodwin L."/>
            <person name="Pitluck S."/>
            <person name="Kyrpides N."/>
            <person name="Mavromatis K."/>
            <person name="Ivanova N."/>
            <person name="Mikhailova N."/>
            <person name="Sims D."/>
            <person name="Meincke L."/>
            <person name="Brettin T."/>
            <person name="Detter J.C."/>
            <person name="Han C."/>
            <person name="Larimer F."/>
            <person name="Land M."/>
            <person name="Hauser L."/>
            <person name="Markowitz V."/>
            <person name="Cheng J.F."/>
            <person name="Hugenholtz P."/>
            <person name="Woyke T."/>
            <person name="Wu D."/>
            <person name="Eisen J.A."/>
        </authorList>
    </citation>
    <scope>NUCLEOTIDE SEQUENCE [LARGE SCALE GENOMIC DNA]</scope>
    <source>
        <strain evidence="3">ATCC 33386 / NCTC 11300</strain>
    </source>
</reference>
<protein>
    <submittedName>
        <fullName evidence="2">Lytic transglycosylase catalytic</fullName>
    </submittedName>
</protein>
<dbReference type="HOGENOM" id="CLU_065765_7_0_0"/>
<proteinExistence type="predicted"/>
<feature type="domain" description="Transglycosylase SLT" evidence="1">
    <location>
        <begin position="33"/>
        <end position="141"/>
    </location>
</feature>
<evidence type="ECO:0000313" key="3">
    <source>
        <dbReference type="Proteomes" id="UP000000845"/>
    </source>
</evidence>
<dbReference type="InterPro" id="IPR023346">
    <property type="entry name" value="Lysozyme-like_dom_sf"/>
</dbReference>
<dbReference type="AlphaFoldDB" id="D1AI81"/>
<reference evidence="2 3" key="2">
    <citation type="journal article" date="2010" name="Stand. Genomic Sci.">
        <title>Complete genome sequence of Sebaldella termitidis type strain (NCTC 11300).</title>
        <authorList>
            <person name="Harmon-Smith M."/>
            <person name="Celia L."/>
            <person name="Chertkov O."/>
            <person name="Lapidus A."/>
            <person name="Copeland A."/>
            <person name="Glavina Del Rio T."/>
            <person name="Nolan M."/>
            <person name="Lucas S."/>
            <person name="Tice H."/>
            <person name="Cheng J.F."/>
            <person name="Han C."/>
            <person name="Detter J.C."/>
            <person name="Bruce D."/>
            <person name="Goodwin L."/>
            <person name="Pitluck S."/>
            <person name="Pati A."/>
            <person name="Liolios K."/>
            <person name="Ivanova N."/>
            <person name="Mavromatis K."/>
            <person name="Mikhailova N."/>
            <person name="Chen A."/>
            <person name="Palaniappan K."/>
            <person name="Land M."/>
            <person name="Hauser L."/>
            <person name="Chang Y.J."/>
            <person name="Jeffries C.D."/>
            <person name="Brettin T."/>
            <person name="Goker M."/>
            <person name="Beck B."/>
            <person name="Bristow J."/>
            <person name="Eisen J.A."/>
            <person name="Markowitz V."/>
            <person name="Hugenholtz P."/>
            <person name="Kyrpides N.C."/>
            <person name="Klenk H.P."/>
            <person name="Chen F."/>
        </authorList>
    </citation>
    <scope>NUCLEOTIDE SEQUENCE [LARGE SCALE GENOMIC DNA]</scope>
    <source>
        <strain evidence="3">ATCC 33386 / NCTC 11300</strain>
    </source>
</reference>
<dbReference type="Pfam" id="PF01464">
    <property type="entry name" value="SLT"/>
    <property type="match status" value="1"/>
</dbReference>
<dbReference type="PANTHER" id="PTHR37423:SF2">
    <property type="entry name" value="MEMBRANE-BOUND LYTIC MUREIN TRANSGLYCOSYLASE C"/>
    <property type="match status" value="1"/>
</dbReference>
<dbReference type="CDD" id="cd16896">
    <property type="entry name" value="LT_Slt70-like"/>
    <property type="match status" value="1"/>
</dbReference>
<keyword evidence="3" id="KW-1185">Reference proteome</keyword>